<comment type="pathway">
    <text evidence="2 9">Cofactor biosynthesis; biotin biosynthesis; 7,8-diaminononanoate from 8-amino-7-oxononanoate (SAM route): step 1/1.</text>
</comment>
<feature type="binding site" evidence="9">
    <location>
        <position position="299"/>
    </location>
    <ligand>
        <name>pyridoxal 5'-phosphate</name>
        <dbReference type="ChEBI" id="CHEBI:597326"/>
    </ligand>
</feature>
<feature type="binding site" evidence="9">
    <location>
        <position position="361"/>
    </location>
    <ligand>
        <name>substrate</name>
    </ligand>
</feature>
<dbReference type="KEGG" id="sutt:SUTMEG_11610"/>
<evidence type="ECO:0000256" key="2">
    <source>
        <dbReference type="ARBA" id="ARBA00005063"/>
    </source>
</evidence>
<feature type="binding site" evidence="9">
    <location>
        <position position="328"/>
    </location>
    <ligand>
        <name>substrate</name>
    </ligand>
</feature>
<comment type="subcellular location">
    <subcellularLocation>
        <location evidence="9">Cytoplasm</location>
    </subcellularLocation>
</comment>
<evidence type="ECO:0000256" key="9">
    <source>
        <dbReference type="HAMAP-Rule" id="MF_00834"/>
    </source>
</evidence>
<gene>
    <name evidence="9" type="primary">bioA</name>
    <name evidence="10" type="ORF">SUTMEG_11610</name>
</gene>
<comment type="subunit">
    <text evidence="9">Homodimer.</text>
</comment>
<feature type="binding site" evidence="9">
    <location>
        <position position="185"/>
    </location>
    <ligand>
        <name>substrate</name>
    </ligand>
</feature>
<keyword evidence="3 9" id="KW-0032">Aminotransferase</keyword>
<dbReference type="InterPro" id="IPR015422">
    <property type="entry name" value="PyrdxlP-dep_Trfase_small"/>
</dbReference>
<dbReference type="GO" id="GO:0005737">
    <property type="term" value="C:cytoplasm"/>
    <property type="evidence" value="ECO:0007669"/>
    <property type="project" value="UniProtKB-SubCell"/>
</dbReference>
<dbReference type="InterPro" id="IPR005815">
    <property type="entry name" value="BioA"/>
</dbReference>
<dbReference type="InterPro" id="IPR049704">
    <property type="entry name" value="Aminotrans_3_PPA_site"/>
</dbReference>
<evidence type="ECO:0000256" key="5">
    <source>
        <dbReference type="ARBA" id="ARBA00022691"/>
    </source>
</evidence>
<evidence type="ECO:0000256" key="8">
    <source>
        <dbReference type="ARBA" id="ARBA00048449"/>
    </source>
</evidence>
<keyword evidence="4 9" id="KW-0808">Transferase</keyword>
<feature type="binding site" evidence="9">
    <location>
        <position position="445"/>
    </location>
    <ligand>
        <name>substrate</name>
    </ligand>
</feature>
<dbReference type="GO" id="GO:0030170">
    <property type="term" value="F:pyridoxal phosphate binding"/>
    <property type="evidence" value="ECO:0007669"/>
    <property type="project" value="UniProtKB-UniRule"/>
</dbReference>
<name>A0A2Z6IBG2_9BURK</name>
<evidence type="ECO:0000313" key="11">
    <source>
        <dbReference type="Proteomes" id="UP000271003"/>
    </source>
</evidence>
<dbReference type="Proteomes" id="UP000271003">
    <property type="component" value="Chromosome"/>
</dbReference>
<reference evidence="10 11" key="1">
    <citation type="journal article" date="2018" name="Int. J. Syst. Evol. Microbiol.">
        <title>Mesosutterella multiformis gen. nov., sp. nov., a member of the family Sutterellaceae and Sutterella megalosphaeroides sp. nov., isolated from human faeces.</title>
        <authorList>
            <person name="Sakamoto M."/>
            <person name="Ikeyama N."/>
            <person name="Kunihiro T."/>
            <person name="Iino T."/>
            <person name="Yuki M."/>
            <person name="Ohkuma M."/>
        </authorList>
    </citation>
    <scope>NUCLEOTIDE SEQUENCE [LARGE SCALE GENOMIC DNA]</scope>
    <source>
        <strain evidence="10 11">6FBBBH3</strain>
    </source>
</reference>
<keyword evidence="9" id="KW-0963">Cytoplasm</keyword>
<keyword evidence="7 9" id="KW-0663">Pyridoxal phosphate</keyword>
<protein>
    <recommendedName>
        <fullName evidence="9">Adenosylmethionine-8-amino-7-oxononanoate aminotransferase</fullName>
        <ecNumber evidence="9">2.6.1.62</ecNumber>
    </recommendedName>
    <alternativeName>
        <fullName evidence="9">7,8-diamino-pelargonic acid aminotransferase</fullName>
        <shortName evidence="9">DAPA AT</shortName>
        <shortName evidence="9">DAPA aminotransferase</shortName>
    </alternativeName>
    <alternativeName>
        <fullName evidence="9">7,8-diaminononanoate synthase</fullName>
        <shortName evidence="9">DANS</shortName>
    </alternativeName>
    <alternativeName>
        <fullName evidence="9">Diaminopelargonic acid synthase</fullName>
    </alternativeName>
</protein>
<proteinExistence type="inferred from homology"/>
<comment type="function">
    <text evidence="9">Catalyzes the transfer of the alpha-amino group from S-adenosyl-L-methionine (SAM) to 7-keto-8-aminopelargonic acid (KAPA) to form 7,8-diaminopelargonic acid (DAPA). It is the only aminotransferase known to utilize SAM as an amino donor.</text>
</comment>
<dbReference type="EMBL" id="AP018786">
    <property type="protein sequence ID" value="BBF23270.1"/>
    <property type="molecule type" value="Genomic_DNA"/>
</dbReference>
<evidence type="ECO:0000313" key="10">
    <source>
        <dbReference type="EMBL" id="BBF23270.1"/>
    </source>
</evidence>
<dbReference type="HAMAP" id="MF_00834">
    <property type="entry name" value="BioA"/>
    <property type="match status" value="1"/>
</dbReference>
<dbReference type="CDD" id="cd00610">
    <property type="entry name" value="OAT_like"/>
    <property type="match status" value="1"/>
</dbReference>
<feature type="binding site" evidence="9">
    <location>
        <begin position="152"/>
        <end position="153"/>
    </location>
    <ligand>
        <name>pyridoxal 5'-phosphate</name>
        <dbReference type="ChEBI" id="CHEBI:597326"/>
    </ligand>
</feature>
<evidence type="ECO:0000256" key="3">
    <source>
        <dbReference type="ARBA" id="ARBA00022576"/>
    </source>
</evidence>
<keyword evidence="11" id="KW-1185">Reference proteome</keyword>
<dbReference type="RefSeq" id="WP_120176897.1">
    <property type="nucleotide sequence ID" value="NZ_AP018786.1"/>
</dbReference>
<dbReference type="UniPathway" id="UPA00078">
    <property type="reaction ID" value="UER00160"/>
</dbReference>
<feature type="binding site" evidence="9">
    <location>
        <begin position="362"/>
        <end position="363"/>
    </location>
    <ligand>
        <name>pyridoxal 5'-phosphate</name>
        <dbReference type="ChEBI" id="CHEBI:597326"/>
    </ligand>
</feature>
<dbReference type="PANTHER" id="PTHR42684">
    <property type="entry name" value="ADENOSYLMETHIONINE-8-AMINO-7-OXONONANOATE AMINOTRANSFERASE"/>
    <property type="match status" value="1"/>
</dbReference>
<comment type="cofactor">
    <cofactor evidence="1 9">
        <name>pyridoxal 5'-phosphate</name>
        <dbReference type="ChEBI" id="CHEBI:597326"/>
    </cofactor>
</comment>
<evidence type="ECO:0000256" key="7">
    <source>
        <dbReference type="ARBA" id="ARBA00022898"/>
    </source>
</evidence>
<dbReference type="Pfam" id="PF00202">
    <property type="entry name" value="Aminotran_3"/>
    <property type="match status" value="1"/>
</dbReference>
<dbReference type="Gene3D" id="3.40.640.10">
    <property type="entry name" value="Type I PLP-dependent aspartate aminotransferase-like (Major domain)"/>
    <property type="match status" value="1"/>
</dbReference>
<dbReference type="Gene3D" id="3.90.1150.10">
    <property type="entry name" value="Aspartate Aminotransferase, domain 1"/>
    <property type="match status" value="1"/>
</dbReference>
<comment type="similarity">
    <text evidence="9">Belongs to the class-III pyridoxal-phosphate-dependent aminotransferase family. BioA subfamily.</text>
</comment>
<evidence type="ECO:0000256" key="4">
    <source>
        <dbReference type="ARBA" id="ARBA00022679"/>
    </source>
</evidence>
<dbReference type="InterPro" id="IPR005814">
    <property type="entry name" value="Aminotrans_3"/>
</dbReference>
<keyword evidence="6 9" id="KW-0093">Biotin biosynthesis</keyword>
<accession>A0A2Z6IBG2</accession>
<dbReference type="GO" id="GO:0009102">
    <property type="term" value="P:biotin biosynthetic process"/>
    <property type="evidence" value="ECO:0007669"/>
    <property type="project" value="UniProtKB-UniRule"/>
</dbReference>
<dbReference type="PROSITE" id="PS00600">
    <property type="entry name" value="AA_TRANSFER_CLASS_3"/>
    <property type="match status" value="1"/>
</dbReference>
<feature type="modified residue" description="N6-(pyridoxal phosphate)lysine" evidence="9">
    <location>
        <position position="328"/>
    </location>
</feature>
<evidence type="ECO:0000256" key="6">
    <source>
        <dbReference type="ARBA" id="ARBA00022756"/>
    </source>
</evidence>
<comment type="catalytic activity">
    <reaction evidence="8 9">
        <text>(8S)-8-amino-7-oxononanoate + S-adenosyl-L-methionine = S-adenosyl-4-methylsulfanyl-2-oxobutanoate + (7R,8S)-7,8-diammoniononanoate</text>
        <dbReference type="Rhea" id="RHEA:16861"/>
        <dbReference type="ChEBI" id="CHEBI:16490"/>
        <dbReference type="ChEBI" id="CHEBI:59789"/>
        <dbReference type="ChEBI" id="CHEBI:149468"/>
        <dbReference type="ChEBI" id="CHEBI:149469"/>
        <dbReference type="EC" id="2.6.1.62"/>
    </reaction>
</comment>
<sequence>MFGASELRVEWLTSFDSDFLNMCPADASHRTAPSPETAEGRAAERLRFDREHLWHPYASTLDPVPVFEASETRGAEIVLTDGRRLLDGISSWWCAAYGHRHPRLVAALERQARTMPHVMFGGLTHEPAVRLGEALLEMLPAGFHSIFYADSGSVAVEVAMKMAVQYQAALGKRTKSNFVTIRSGYHGDTWNAMSVCDPEEGMHGLFGSSLPVRFFIPHPKSRFPGSSLTEEPETETGTEFDASDLEPLAALLAERSDDIAALILEPVLQGAGGMRFYHPDFLKGAIELCHRHGVLVIFDEIATGFGRTGEWFAMNHAGVRPDIVTLGKALTGGLMTLSAVVTSKNVSDVISSGTPGAFMHGPTFMANPLACAVAAEALALARDLDAPTLARRIEGKLRTGLAPLAKTDGVLDVRVLGAVGVVETAKPVDVRRATPRFVEAGVWLRPFGRWIYAMPPLVSTTEDVKRLTDAMVTVIPKLLREGDAAERDERHFV</sequence>
<dbReference type="InterPro" id="IPR015421">
    <property type="entry name" value="PyrdxlP-dep_Trfase_major"/>
</dbReference>
<dbReference type="NCBIfam" id="TIGR00508">
    <property type="entry name" value="bioA"/>
    <property type="match status" value="1"/>
</dbReference>
<dbReference type="EC" id="2.6.1.62" evidence="9"/>
<dbReference type="GO" id="GO:0004015">
    <property type="term" value="F:adenosylmethionine-8-amino-7-oxononanoate transaminase activity"/>
    <property type="evidence" value="ECO:0007669"/>
    <property type="project" value="UniProtKB-UniRule"/>
</dbReference>
<dbReference type="OrthoDB" id="3398487at2"/>
<organism evidence="10 11">
    <name type="scientific">Sutterella megalosphaeroides</name>
    <dbReference type="NCBI Taxonomy" id="2494234"/>
    <lineage>
        <taxon>Bacteria</taxon>
        <taxon>Pseudomonadati</taxon>
        <taxon>Pseudomonadota</taxon>
        <taxon>Betaproteobacteria</taxon>
        <taxon>Burkholderiales</taxon>
        <taxon>Sutterellaceae</taxon>
        <taxon>Sutterella</taxon>
    </lineage>
</organism>
<dbReference type="NCBIfam" id="NF004624">
    <property type="entry name" value="PRK05964.1"/>
    <property type="match status" value="1"/>
</dbReference>
<feature type="binding site" evidence="9">
    <location>
        <position position="92"/>
    </location>
    <ligand>
        <name>substrate</name>
    </ligand>
</feature>
<keyword evidence="5 9" id="KW-0949">S-adenosyl-L-methionine</keyword>
<feature type="site" description="Participates in the substrate recognition with KAPA and in a stacking interaction with the adenine ring of SAM" evidence="9">
    <location>
        <position position="57"/>
    </location>
</feature>
<evidence type="ECO:0000256" key="1">
    <source>
        <dbReference type="ARBA" id="ARBA00001933"/>
    </source>
</evidence>
<dbReference type="AlphaFoldDB" id="A0A2Z6IBG2"/>
<dbReference type="PANTHER" id="PTHR42684:SF17">
    <property type="entry name" value="ADENOSYLMETHIONINE-8-AMINO-7-OXONONANOATE AMINOTRANSFERASE"/>
    <property type="match status" value="1"/>
</dbReference>
<dbReference type="InterPro" id="IPR015424">
    <property type="entry name" value="PyrdxlP-dep_Trfase"/>
</dbReference>
<dbReference type="SUPFAM" id="SSF53383">
    <property type="entry name" value="PLP-dependent transferases"/>
    <property type="match status" value="1"/>
</dbReference>